<evidence type="ECO:0000313" key="3">
    <source>
        <dbReference type="EMBL" id="MBH5145926.1"/>
    </source>
</evidence>
<dbReference type="AlphaFoldDB" id="A0A0C3A536"/>
<dbReference type="STRING" id="1833.XU06_21995"/>
<gene>
    <name evidence="2" type="ORF">BS297_19365</name>
    <name evidence="3" type="ORF">I3517_25330</name>
    <name evidence="4" type="ORF">QIE55_22800</name>
</gene>
<accession>A0A0C3A536</accession>
<feature type="transmembrane region" description="Helical" evidence="1">
    <location>
        <begin position="47"/>
        <end position="68"/>
    </location>
</feature>
<dbReference type="EMBL" id="JAECSB010000085">
    <property type="protein sequence ID" value="MBH5145926.1"/>
    <property type="molecule type" value="Genomic_DNA"/>
</dbReference>
<feature type="transmembrane region" description="Helical" evidence="1">
    <location>
        <begin position="21"/>
        <end position="41"/>
    </location>
</feature>
<dbReference type="OMA" id="MCAPLGF"/>
<keyword evidence="6" id="KW-1185">Reference proteome</keyword>
<evidence type="ECO:0008006" key="7">
    <source>
        <dbReference type="Google" id="ProtNLM"/>
    </source>
</evidence>
<dbReference type="Proteomes" id="UP001230933">
    <property type="component" value="Chromosome"/>
</dbReference>
<dbReference type="Proteomes" id="UP000325576">
    <property type="component" value="Unassembled WGS sequence"/>
</dbReference>
<keyword evidence="1" id="KW-0472">Membrane</keyword>
<dbReference type="KEGG" id="reb:XU06_21995"/>
<evidence type="ECO:0000313" key="6">
    <source>
        <dbReference type="Proteomes" id="UP000627573"/>
    </source>
</evidence>
<evidence type="ECO:0000313" key="4">
    <source>
        <dbReference type="EMBL" id="WGV48340.1"/>
    </source>
</evidence>
<dbReference type="Proteomes" id="UP000627573">
    <property type="component" value="Unassembled WGS sequence"/>
</dbReference>
<reference evidence="3 6" key="2">
    <citation type="submission" date="2020-12" db="EMBL/GenBank/DDBJ databases">
        <title>Draft genome sequence of furan degrading bacterial strain FUR100.</title>
        <authorList>
            <person name="Woiski C."/>
        </authorList>
    </citation>
    <scope>NUCLEOTIDE SEQUENCE [LARGE SCALE GENOMIC DNA]</scope>
    <source>
        <strain evidence="3 6">FUR100</strain>
    </source>
</reference>
<name>A0A0C3A536_RHOER</name>
<evidence type="ECO:0000313" key="5">
    <source>
        <dbReference type="Proteomes" id="UP000325576"/>
    </source>
</evidence>
<dbReference type="EMBL" id="CP124545">
    <property type="protein sequence ID" value="WGV48340.1"/>
    <property type="molecule type" value="Genomic_DNA"/>
</dbReference>
<dbReference type="EMBL" id="MRBO01000516">
    <property type="protein sequence ID" value="KAB2583677.1"/>
    <property type="molecule type" value="Genomic_DNA"/>
</dbReference>
<dbReference type="OrthoDB" id="4570424at2"/>
<dbReference type="RefSeq" id="WP_003940194.1">
    <property type="nucleotide sequence ID" value="NZ_AP018733.1"/>
</dbReference>
<keyword evidence="1" id="KW-0812">Transmembrane</keyword>
<reference evidence="4" key="3">
    <citation type="submission" date="2023-08" db="EMBL/GenBank/DDBJ databases">
        <title>Isolation and Characterization of Rhodococcus erythropolis MGMM8.</title>
        <authorList>
            <person name="Diabankana R.G.C."/>
            <person name="Afordoanyi D.M."/>
            <person name="Validov S.Z."/>
        </authorList>
    </citation>
    <scope>NUCLEOTIDE SEQUENCE</scope>
    <source>
        <strain evidence="4">MGMM8</strain>
    </source>
</reference>
<organism evidence="2 5">
    <name type="scientific">Rhodococcus erythropolis</name>
    <name type="common">Arthrobacter picolinophilus</name>
    <dbReference type="NCBI Taxonomy" id="1833"/>
    <lineage>
        <taxon>Bacteria</taxon>
        <taxon>Bacillati</taxon>
        <taxon>Actinomycetota</taxon>
        <taxon>Actinomycetes</taxon>
        <taxon>Mycobacteriales</taxon>
        <taxon>Nocardiaceae</taxon>
        <taxon>Rhodococcus</taxon>
        <taxon>Rhodococcus erythropolis group</taxon>
    </lineage>
</organism>
<proteinExistence type="predicted"/>
<sequence length="75" mass="8048">MDPQPNPRTSGTGNGLFRTAMALFIVGFLAIVAIFAVHIFSDTPPGLALYLVALACPIGFLLAIVYTLRSGRRVR</sequence>
<evidence type="ECO:0000313" key="2">
    <source>
        <dbReference type="EMBL" id="KAB2583677.1"/>
    </source>
</evidence>
<protein>
    <recommendedName>
        <fullName evidence="7">Integral membrane protein</fullName>
    </recommendedName>
</protein>
<evidence type="ECO:0000256" key="1">
    <source>
        <dbReference type="SAM" id="Phobius"/>
    </source>
</evidence>
<dbReference type="GeneID" id="57485476"/>
<reference evidence="2 5" key="1">
    <citation type="journal article" date="2017" name="Poromechanics V (2013)">
        <title>Genomic Characterization of the Arsenic-Tolerant Actinobacterium, &lt;i&gt;Rhodococcus erythropolis&lt;/i&gt; S43.</title>
        <authorList>
            <person name="Retamal-Morales G."/>
            <person name="Mehnert M."/>
            <person name="Schwabe R."/>
            <person name="Tischler D."/>
            <person name="Schloemann M."/>
            <person name="Levican G.J."/>
        </authorList>
    </citation>
    <scope>NUCLEOTIDE SEQUENCE [LARGE SCALE GENOMIC DNA]</scope>
    <source>
        <strain evidence="2 5">S43</strain>
    </source>
</reference>
<keyword evidence="1" id="KW-1133">Transmembrane helix</keyword>